<dbReference type="Pfam" id="PF00245">
    <property type="entry name" value="Alk_phosphatase"/>
    <property type="match status" value="2"/>
</dbReference>
<feature type="signal peptide" evidence="5">
    <location>
        <begin position="1"/>
        <end position="19"/>
    </location>
</feature>
<evidence type="ECO:0000313" key="6">
    <source>
        <dbReference type="EMBL" id="SMO96150.1"/>
    </source>
</evidence>
<dbReference type="GO" id="GO:0046872">
    <property type="term" value="F:metal ion binding"/>
    <property type="evidence" value="ECO:0007669"/>
    <property type="project" value="UniProtKB-KW"/>
</dbReference>
<feature type="binding site" evidence="3">
    <location>
        <position position="511"/>
    </location>
    <ligand>
        <name>Zn(2+)</name>
        <dbReference type="ChEBI" id="CHEBI:29105"/>
        <label>2</label>
    </ligand>
</feature>
<sequence length="611" mass="67628">MNIKTLLCLAALTAGFSPAIYGQHYDVTKNTHSHNDYLQPQPFYTAHANHFASMEVDVFLVNNELYVAHNKEDIDKERTIERLYIEPILAQIKLNGNNKIYCDSGKLQLMIDLKTDGGPALKCLEAKLKPIRKYFDVKNNPDAVKLVVTGDAPDHSRFKAFDDIFFFDGKRNTPYTAEQLKRVAFFSAGLQEFTKWNGLGRMVEEDYRKSKNFVDSVHRQGKQVRFWGNPDTKTCWQAFIKMGVDFLNTDSPAEMAKFLNNYDNNSYLATSRYSTYQPSYKSDNNKSKPKNVILLISDGAGFSEFWAAATANGGYLNATNFKHIGFSNTAPANDYTTDSAAGATAMATGEKTNNRFIGMDSTGHQIPDLPEMLIKIGIRSGIVSNDRITGATPSSFFAHRTERDQSDSIAADLQHSPASLVIGGYHPAFAANQNAILNKVKASGFEVFEGLGKLPSYNKDKKVLCFDGDRPADNFRMIENAFDQSVKYLAADNKKGFFLVMEGAKIDGGGHSNRIKQCIDEYLSFDKVIGKAMKFADDNGETLVLVTSDHETGGLIVYDGDYKTGAVTGTFTTTDHTGLPVPLFSYGPGAENFTGFIQNADIPKKVVALLK</sequence>
<accession>A0A521FKL5</accession>
<dbReference type="GO" id="GO:0008081">
    <property type="term" value="F:phosphoric diester hydrolase activity"/>
    <property type="evidence" value="ECO:0007669"/>
    <property type="project" value="InterPro"/>
</dbReference>
<dbReference type="GO" id="GO:0004035">
    <property type="term" value="F:alkaline phosphatase activity"/>
    <property type="evidence" value="ECO:0007669"/>
    <property type="project" value="TreeGrafter"/>
</dbReference>
<feature type="chain" id="PRO_5021816493" evidence="5">
    <location>
        <begin position="20"/>
        <end position="611"/>
    </location>
</feature>
<dbReference type="SUPFAM" id="SSF53649">
    <property type="entry name" value="Alkaline phosphatase-like"/>
    <property type="match status" value="1"/>
</dbReference>
<dbReference type="PANTHER" id="PTHR11596">
    <property type="entry name" value="ALKALINE PHOSPHATASE"/>
    <property type="match status" value="1"/>
</dbReference>
<dbReference type="Pfam" id="PF13653">
    <property type="entry name" value="GDPD_2"/>
    <property type="match status" value="1"/>
</dbReference>
<feature type="binding site" evidence="3">
    <location>
        <position position="392"/>
    </location>
    <ligand>
        <name>Zn(2+)</name>
        <dbReference type="ChEBI" id="CHEBI:29105"/>
        <label>2</label>
    </ligand>
</feature>
<dbReference type="AlphaFoldDB" id="A0A521FKL5"/>
<keyword evidence="7" id="KW-1185">Reference proteome</keyword>
<keyword evidence="3" id="KW-0460">Magnesium</keyword>
<feature type="binding site" evidence="3">
    <location>
        <position position="298"/>
    </location>
    <ligand>
        <name>Mg(2+)</name>
        <dbReference type="ChEBI" id="CHEBI:18420"/>
    </ligand>
</feature>
<keyword evidence="1" id="KW-0597">Phosphoprotein</keyword>
<evidence type="ECO:0000256" key="5">
    <source>
        <dbReference type="SAM" id="SignalP"/>
    </source>
</evidence>
<evidence type="ECO:0000256" key="2">
    <source>
        <dbReference type="PIRSR" id="PIRSR601952-1"/>
    </source>
</evidence>
<comment type="cofactor">
    <cofactor evidence="3">
        <name>Mg(2+)</name>
        <dbReference type="ChEBI" id="CHEBI:18420"/>
    </cofactor>
    <text evidence="3">Binds 1 Mg(2+) ion.</text>
</comment>
<dbReference type="InterPro" id="IPR017946">
    <property type="entry name" value="PLC-like_Pdiesterase_TIM-brl"/>
</dbReference>
<dbReference type="CDD" id="cd16012">
    <property type="entry name" value="ALP"/>
    <property type="match status" value="1"/>
</dbReference>
<evidence type="ECO:0000256" key="3">
    <source>
        <dbReference type="PIRSR" id="PIRSR601952-2"/>
    </source>
</evidence>
<feature type="binding site" evidence="3">
    <location>
        <position position="298"/>
    </location>
    <ligand>
        <name>Zn(2+)</name>
        <dbReference type="ChEBI" id="CHEBI:29105"/>
        <label>2</label>
    </ligand>
</feature>
<feature type="binding site" evidence="3">
    <location>
        <position position="507"/>
    </location>
    <ligand>
        <name>Zn(2+)</name>
        <dbReference type="ChEBI" id="CHEBI:29105"/>
        <label>2</label>
    </ligand>
</feature>
<feature type="active site" description="Phosphoserine intermediate" evidence="2">
    <location>
        <position position="339"/>
    </location>
</feature>
<dbReference type="PANTHER" id="PTHR11596:SF5">
    <property type="entry name" value="ALKALINE PHOSPHATASE"/>
    <property type="match status" value="1"/>
</dbReference>
<dbReference type="InterPro" id="IPR017850">
    <property type="entry name" value="Alkaline_phosphatase_core_sf"/>
</dbReference>
<evidence type="ECO:0000313" key="7">
    <source>
        <dbReference type="Proteomes" id="UP000320300"/>
    </source>
</evidence>
<comment type="similarity">
    <text evidence="4">Belongs to the alkaline phosphatase family.</text>
</comment>
<feature type="binding site" evidence="3">
    <location>
        <position position="502"/>
    </location>
    <ligand>
        <name>Mg(2+)</name>
        <dbReference type="ChEBI" id="CHEBI:18420"/>
    </ligand>
</feature>
<proteinExistence type="inferred from homology"/>
<comment type="cofactor">
    <cofactor evidence="3">
        <name>Zn(2+)</name>
        <dbReference type="ChEBI" id="CHEBI:29105"/>
    </cofactor>
    <text evidence="3">Binds 2 Zn(2+) ions.</text>
</comment>
<gene>
    <name evidence="6" type="ORF">SAMN06265348_11312</name>
</gene>
<feature type="binding site" evidence="3">
    <location>
        <position position="549"/>
    </location>
    <ligand>
        <name>Zn(2+)</name>
        <dbReference type="ChEBI" id="CHEBI:29105"/>
        <label>2</label>
    </ligand>
</feature>
<keyword evidence="5" id="KW-0732">Signal</keyword>
<dbReference type="SUPFAM" id="SSF51695">
    <property type="entry name" value="PLC-like phosphodiesterases"/>
    <property type="match status" value="1"/>
</dbReference>
<organism evidence="6 7">
    <name type="scientific">Pedobacter westerhofensis</name>
    <dbReference type="NCBI Taxonomy" id="425512"/>
    <lineage>
        <taxon>Bacteria</taxon>
        <taxon>Pseudomonadati</taxon>
        <taxon>Bacteroidota</taxon>
        <taxon>Sphingobacteriia</taxon>
        <taxon>Sphingobacteriales</taxon>
        <taxon>Sphingobacteriaceae</taxon>
        <taxon>Pedobacter</taxon>
    </lineage>
</organism>
<dbReference type="SMART" id="SM00098">
    <property type="entry name" value="alkPPc"/>
    <property type="match status" value="1"/>
</dbReference>
<feature type="binding site" evidence="3">
    <location>
        <position position="550"/>
    </location>
    <ligand>
        <name>Zn(2+)</name>
        <dbReference type="ChEBI" id="CHEBI:29105"/>
        <label>2</label>
    </ligand>
</feature>
<keyword evidence="3" id="KW-0862">Zinc</keyword>
<dbReference type="EMBL" id="FXTN01000013">
    <property type="protein sequence ID" value="SMO96150.1"/>
    <property type="molecule type" value="Genomic_DNA"/>
</dbReference>
<evidence type="ECO:0000256" key="4">
    <source>
        <dbReference type="RuleBase" id="RU003946"/>
    </source>
</evidence>
<dbReference type="InterPro" id="IPR001952">
    <property type="entry name" value="Alkaline_phosphatase"/>
</dbReference>
<keyword evidence="3" id="KW-0479">Metal-binding</keyword>
<dbReference type="RefSeq" id="WP_142530452.1">
    <property type="nucleotide sequence ID" value="NZ_CBCSJO010000012.1"/>
</dbReference>
<dbReference type="Gene3D" id="3.20.20.190">
    <property type="entry name" value="Phosphatidylinositol (PI) phosphodiesterase"/>
    <property type="match status" value="1"/>
</dbReference>
<evidence type="ECO:0000256" key="1">
    <source>
        <dbReference type="ARBA" id="ARBA00022553"/>
    </source>
</evidence>
<dbReference type="Gene3D" id="3.40.720.10">
    <property type="entry name" value="Alkaline Phosphatase, subunit A"/>
    <property type="match status" value="1"/>
</dbReference>
<dbReference type="CDD" id="cd08577">
    <property type="entry name" value="PI-PLCc_GDPD_SF_unchar3"/>
    <property type="match status" value="1"/>
</dbReference>
<dbReference type="OrthoDB" id="9794455at2"/>
<dbReference type="InterPro" id="IPR039559">
    <property type="entry name" value="AIM6_PI-PLC-like_dom"/>
</dbReference>
<dbReference type="Proteomes" id="UP000320300">
    <property type="component" value="Unassembled WGS sequence"/>
</dbReference>
<name>A0A521FKL5_9SPHI</name>
<dbReference type="GO" id="GO:0006629">
    <property type="term" value="P:lipid metabolic process"/>
    <property type="evidence" value="ECO:0007669"/>
    <property type="project" value="InterPro"/>
</dbReference>
<protein>
    <submittedName>
        <fullName evidence="6">Alkaline phosphatase</fullName>
    </submittedName>
</protein>
<reference evidence="6 7" key="1">
    <citation type="submission" date="2017-05" db="EMBL/GenBank/DDBJ databases">
        <authorList>
            <person name="Varghese N."/>
            <person name="Submissions S."/>
        </authorList>
    </citation>
    <scope>NUCLEOTIDE SEQUENCE [LARGE SCALE GENOMIC DNA]</scope>
    <source>
        <strain evidence="6 7">DSM 19036</strain>
    </source>
</reference>
<dbReference type="PRINTS" id="PR00113">
    <property type="entry name" value="ALKPHPHTASE"/>
</dbReference>